<dbReference type="InterPro" id="IPR048423">
    <property type="entry name" value="DRL_cat"/>
</dbReference>
<organism evidence="3 4">
    <name type="scientific">Szabonella alba</name>
    <dbReference type="NCBI Taxonomy" id="2804194"/>
    <lineage>
        <taxon>Bacteria</taxon>
        <taxon>Pseudomonadati</taxon>
        <taxon>Pseudomonadota</taxon>
        <taxon>Alphaproteobacteria</taxon>
        <taxon>Rhodobacterales</taxon>
        <taxon>Paracoccaceae</taxon>
        <taxon>Szabonella</taxon>
    </lineage>
</organism>
<comment type="caution">
    <text evidence="3">The sequence shown here is derived from an EMBL/GenBank/DDBJ whole genome shotgun (WGS) entry which is preliminary data.</text>
</comment>
<keyword evidence="4" id="KW-1185">Reference proteome</keyword>
<dbReference type="GO" id="GO:0016491">
    <property type="term" value="F:oxidoreductase activity"/>
    <property type="evidence" value="ECO:0007669"/>
    <property type="project" value="InterPro"/>
</dbReference>
<sequence length="466" mass="49327">MHYGSLLEKARQRKLRVGLIGLGDYGRSLLFQSLRGPGIEIVAVCDSDMDRGQGALAAAGLTGDRIRRTDSLPEATAALEAGQIVLTSDGTMIPRLALDVVVEATGHPEAAALHAALSIGEGRHVVMVSKEADSVVGPLLAKRAASAGVVYTPVDGDQPSLLIQLVLWAQVCGLEVLSAAKSSEYDFVFDPGAETVTCVNRSVSVPGFGALWDMAGRDPAQVIAERSERLATIPQRTVADLTEMGIVANALGLDVDRADFHAPVARVQEIPDLLAPADRVAGGLLSRGGVVDVINLLRRPDEFSLAGGVFVTVACEDSYTWNFLREKGHLVSRDGKSATIANPAHLLGVQSATTILLAGLEGRATGSGRIEARHDLIGRTNRDMARGTKLVPQGRHHEVEGIDGLLVPARAVRPGAPIPFHMMCQHRLACDVPAGTVITMEMIETPAASQLWALRAEMDEELLAGT</sequence>
<evidence type="ECO:0000259" key="2">
    <source>
        <dbReference type="Pfam" id="PF21135"/>
    </source>
</evidence>
<proteinExistence type="predicted"/>
<protein>
    <submittedName>
        <fullName evidence="3">Flagellar biosynthesis protein FlgA</fullName>
    </submittedName>
</protein>
<name>A0A8K0VB88_9RHOB</name>
<dbReference type="Proteomes" id="UP000648908">
    <property type="component" value="Unassembled WGS sequence"/>
</dbReference>
<dbReference type="InterPro" id="IPR005106">
    <property type="entry name" value="Asp/hSer_DH_NAD-bd"/>
</dbReference>
<evidence type="ECO:0000259" key="1">
    <source>
        <dbReference type="Pfam" id="PF03447"/>
    </source>
</evidence>
<keyword evidence="3" id="KW-0282">Flagellum</keyword>
<dbReference type="EMBL" id="JAESVN010000006">
    <property type="protein sequence ID" value="MBL4918506.1"/>
    <property type="molecule type" value="Genomic_DNA"/>
</dbReference>
<evidence type="ECO:0000313" key="4">
    <source>
        <dbReference type="Proteomes" id="UP000648908"/>
    </source>
</evidence>
<dbReference type="PANTHER" id="PTHR37850:SF3">
    <property type="entry name" value="BLR7815 PROTEIN"/>
    <property type="match status" value="1"/>
</dbReference>
<feature type="domain" description="Aspartate/homoserine dehydrogenase NAD-binding" evidence="1">
    <location>
        <begin position="21"/>
        <end position="149"/>
    </location>
</feature>
<dbReference type="AlphaFoldDB" id="A0A8K0VB88"/>
<dbReference type="Pfam" id="PF21135">
    <property type="entry name" value="DRL_cat"/>
    <property type="match status" value="1"/>
</dbReference>
<feature type="domain" description="Oxidoreductase DRL-like catalytic" evidence="2">
    <location>
        <begin position="241"/>
        <end position="349"/>
    </location>
</feature>
<keyword evidence="3" id="KW-0966">Cell projection</keyword>
<accession>A0A8K0VB88</accession>
<dbReference type="PANTHER" id="PTHR37850">
    <property type="entry name" value="STRU PROTEIN"/>
    <property type="match status" value="1"/>
</dbReference>
<dbReference type="RefSeq" id="WP_202689483.1">
    <property type="nucleotide sequence ID" value="NZ_JAESVN010000006.1"/>
</dbReference>
<dbReference type="Pfam" id="PF03447">
    <property type="entry name" value="NAD_binding_3"/>
    <property type="match status" value="1"/>
</dbReference>
<gene>
    <name evidence="3" type="ORF">JL811_14875</name>
</gene>
<reference evidence="3" key="1">
    <citation type="submission" date="2021-01" db="EMBL/GenBank/DDBJ databases">
        <title>Tabrizicola alba sp. nov. a motile alkaliphilic bacterium isolated from a soda lake.</title>
        <authorList>
            <person name="Szuroczki S."/>
            <person name="Abbaszade G."/>
            <person name="Schumann P."/>
            <person name="Toth E."/>
        </authorList>
    </citation>
    <scope>NUCLEOTIDE SEQUENCE</scope>
    <source>
        <strain evidence="3">DMG-N-6</strain>
    </source>
</reference>
<keyword evidence="3" id="KW-0969">Cilium</keyword>
<dbReference type="GO" id="GO:0050661">
    <property type="term" value="F:NADP binding"/>
    <property type="evidence" value="ECO:0007669"/>
    <property type="project" value="InterPro"/>
</dbReference>
<dbReference type="InterPro" id="IPR036291">
    <property type="entry name" value="NAD(P)-bd_dom_sf"/>
</dbReference>
<dbReference type="Gene3D" id="3.40.50.720">
    <property type="entry name" value="NAD(P)-binding Rossmann-like Domain"/>
    <property type="match status" value="1"/>
</dbReference>
<evidence type="ECO:0000313" key="3">
    <source>
        <dbReference type="EMBL" id="MBL4918506.1"/>
    </source>
</evidence>
<dbReference type="SUPFAM" id="SSF51735">
    <property type="entry name" value="NAD(P)-binding Rossmann-fold domains"/>
    <property type="match status" value="1"/>
</dbReference>